<keyword evidence="2" id="KW-0677">Repeat</keyword>
<proteinExistence type="predicted"/>
<dbReference type="PANTHER" id="PTHR22990:SF15">
    <property type="entry name" value="F-BOX ONLY PROTEIN 10"/>
    <property type="match status" value="1"/>
</dbReference>
<dbReference type="InterPro" id="IPR026464">
    <property type="entry name" value="NosD_copper_fam"/>
</dbReference>
<dbReference type="InterPro" id="IPR051550">
    <property type="entry name" value="SCF-Subunits/Alg-Epimerases"/>
</dbReference>
<feature type="signal peptide" evidence="5">
    <location>
        <begin position="1"/>
        <end position="23"/>
    </location>
</feature>
<evidence type="ECO:0000313" key="7">
    <source>
        <dbReference type="EMBL" id="KGJ22721.1"/>
    </source>
</evidence>
<accession>A0A099GJ18</accession>
<dbReference type="Proteomes" id="UP000029858">
    <property type="component" value="Unassembled WGS sequence"/>
</dbReference>
<dbReference type="InterPro" id="IPR012334">
    <property type="entry name" value="Pectin_lyas_fold"/>
</dbReference>
<dbReference type="InterPro" id="IPR011050">
    <property type="entry name" value="Pectin_lyase_fold/virulence"/>
</dbReference>
<sequence length="468" mass="49196">MRHALAPLFALALALVLPGPGRAAERAVAPGAGALAAAIAAAAPGDVLTLSPGRHDGPVTLDKPLTLQGPGTAPVTGPAGAAPLETRAADPATEAVIDAHGTGSVITITAPDAVVRGLTLTGSGSSHQDIDSGVQVKKGGDRAVVAGNRIVGNLYGVDVHGGQDVTVRGNLIEGRRDRRMNDRGNGVYVWTSPGLVVDGNVIDWGRDGIYVTIGRKLTFTKNRFTNLRFAVHYMYAHNSTIAGNVSLSNHLGYALMYSERLKVRDNVSLNDRAQGLMFNYTNNSDVTGNLIRGAEKGVFVYNSHRNIIAGNRFGGCEIGIHFTAGSEKNAITGNGFLGNRTQVKYVGTRDVEWSLEGRGNYWSDHANFDLNGDGIADSRFRPNDLMDHVLWSQPAAALLTGSPVVQLVRYSQSSFPATMPGGVVDSFPLMAPPAIALSPEIETAAAAAKAARAAQGQDDEQLDPLTAH</sequence>
<evidence type="ECO:0000256" key="5">
    <source>
        <dbReference type="SAM" id="SignalP"/>
    </source>
</evidence>
<evidence type="ECO:0000256" key="2">
    <source>
        <dbReference type="ARBA" id="ARBA00022737"/>
    </source>
</evidence>
<dbReference type="PANTHER" id="PTHR22990">
    <property type="entry name" value="F-BOX ONLY PROTEIN"/>
    <property type="match status" value="1"/>
</dbReference>
<evidence type="ECO:0000313" key="8">
    <source>
        <dbReference type="Proteomes" id="UP000029858"/>
    </source>
</evidence>
<dbReference type="NCBIfam" id="TIGR03804">
    <property type="entry name" value="para_beta_helix"/>
    <property type="match status" value="1"/>
</dbReference>
<dbReference type="SMART" id="SM00722">
    <property type="entry name" value="CASH"/>
    <property type="match status" value="2"/>
</dbReference>
<comment type="caution">
    <text evidence="7">The sequence shown here is derived from an EMBL/GenBank/DDBJ whole genome shotgun (WGS) entry which is preliminary data.</text>
</comment>
<dbReference type="Gene3D" id="2.160.20.10">
    <property type="entry name" value="Single-stranded right-handed beta-helix, Pectin lyase-like"/>
    <property type="match status" value="1"/>
</dbReference>
<comment type="pathway">
    <text evidence="1">Protein modification; protein ubiquitination.</text>
</comment>
<feature type="domain" description="Carbohydrate-binding/sugar hydrolysis" evidence="6">
    <location>
        <begin position="218"/>
        <end position="378"/>
    </location>
</feature>
<dbReference type="Pfam" id="PF05048">
    <property type="entry name" value="NosD"/>
    <property type="match status" value="1"/>
</dbReference>
<dbReference type="InterPro" id="IPR022441">
    <property type="entry name" value="Para_beta_helix_rpt-2"/>
</dbReference>
<dbReference type="InterPro" id="IPR006626">
    <property type="entry name" value="PbH1"/>
</dbReference>
<dbReference type="InterPro" id="IPR007742">
    <property type="entry name" value="NosD_dom"/>
</dbReference>
<reference evidence="7 8" key="1">
    <citation type="submission" date="2014-09" db="EMBL/GenBank/DDBJ databases">
        <authorList>
            <person name="McGinnis J.M."/>
            <person name="Wolfgang W.J."/>
        </authorList>
    </citation>
    <scope>NUCLEOTIDE SEQUENCE [LARGE SCALE GENOMIC DNA]</scope>
    <source>
        <strain evidence="7 8">5503</strain>
    </source>
</reference>
<keyword evidence="5" id="KW-0732">Signal</keyword>
<dbReference type="EMBL" id="JRKQ01000022">
    <property type="protein sequence ID" value="KGJ22721.1"/>
    <property type="molecule type" value="Genomic_DNA"/>
</dbReference>
<organism evidence="7 8">
    <name type="scientific">Paracoccus sanguinis</name>
    <dbReference type="NCBI Taxonomy" id="1545044"/>
    <lineage>
        <taxon>Bacteria</taxon>
        <taxon>Pseudomonadati</taxon>
        <taxon>Pseudomonadota</taxon>
        <taxon>Alphaproteobacteria</taxon>
        <taxon>Rhodobacterales</taxon>
        <taxon>Paracoccaceae</taxon>
        <taxon>Paracoccus</taxon>
    </lineage>
</organism>
<keyword evidence="3" id="KW-0833">Ubl conjugation pathway</keyword>
<evidence type="ECO:0000259" key="6">
    <source>
        <dbReference type="SMART" id="SM00722"/>
    </source>
</evidence>
<feature type="region of interest" description="Disordered" evidence="4">
    <location>
        <begin position="446"/>
        <end position="468"/>
    </location>
</feature>
<dbReference type="RefSeq" id="WP_036708383.1">
    <property type="nucleotide sequence ID" value="NZ_JRKQ01000022.1"/>
</dbReference>
<evidence type="ECO:0000256" key="4">
    <source>
        <dbReference type="SAM" id="MobiDB-lite"/>
    </source>
</evidence>
<evidence type="ECO:0000256" key="1">
    <source>
        <dbReference type="ARBA" id="ARBA00004906"/>
    </source>
</evidence>
<dbReference type="InterPro" id="IPR006633">
    <property type="entry name" value="Carb-bd_sugar_hydrolysis-dom"/>
</dbReference>
<dbReference type="SMART" id="SM00710">
    <property type="entry name" value="PbH1"/>
    <property type="match status" value="9"/>
</dbReference>
<gene>
    <name evidence="7" type="ORF">IX56_06560</name>
</gene>
<dbReference type="SUPFAM" id="SSF51126">
    <property type="entry name" value="Pectin lyase-like"/>
    <property type="match status" value="1"/>
</dbReference>
<evidence type="ECO:0000256" key="3">
    <source>
        <dbReference type="ARBA" id="ARBA00022786"/>
    </source>
</evidence>
<protein>
    <submittedName>
        <fullName evidence="7">Carbohydrate-binding protein</fullName>
    </submittedName>
</protein>
<feature type="domain" description="Carbohydrate-binding/sugar hydrolysis" evidence="6">
    <location>
        <begin position="42"/>
        <end position="212"/>
    </location>
</feature>
<dbReference type="NCBIfam" id="TIGR04247">
    <property type="entry name" value="NosD_copper_fam"/>
    <property type="match status" value="1"/>
</dbReference>
<reference evidence="7 8" key="2">
    <citation type="submission" date="2014-10" db="EMBL/GenBank/DDBJ databases">
        <title>Paracoccus sanguinis sp. nov., isolated from clinical specimens of New York State patients.</title>
        <authorList>
            <person name="Mingle L.A."/>
            <person name="Cole J.A."/>
            <person name="Lapierre P."/>
            <person name="Musser K.A."/>
        </authorList>
    </citation>
    <scope>NUCLEOTIDE SEQUENCE [LARGE SCALE GENOMIC DNA]</scope>
    <source>
        <strain evidence="7 8">5503</strain>
    </source>
</reference>
<dbReference type="AlphaFoldDB" id="A0A099GJ18"/>
<feature type="chain" id="PRO_5001946144" evidence="5">
    <location>
        <begin position="24"/>
        <end position="468"/>
    </location>
</feature>
<name>A0A099GJ18_9RHOB</name>